<comment type="caution">
    <text evidence="3">The sequence shown here is derived from an EMBL/GenBank/DDBJ whole genome shotgun (WGS) entry which is preliminary data.</text>
</comment>
<dbReference type="Proteomes" id="UP001163046">
    <property type="component" value="Unassembled WGS sequence"/>
</dbReference>
<keyword evidence="4" id="KW-1185">Reference proteome</keyword>
<comment type="subcellular location">
    <subcellularLocation>
        <location evidence="1">Nucleus</location>
    </subcellularLocation>
    <subcellularLocation>
        <location evidence="1">Chromosome</location>
        <location evidence="1">Telomere</location>
    </subcellularLocation>
</comment>
<keyword evidence="1" id="KW-0548">Nucleotidyltransferase</keyword>
<feature type="compositionally biased region" description="Basic and acidic residues" evidence="2">
    <location>
        <begin position="212"/>
        <end position="226"/>
    </location>
</feature>
<evidence type="ECO:0000313" key="4">
    <source>
        <dbReference type="Proteomes" id="UP001163046"/>
    </source>
</evidence>
<proteinExistence type="inferred from homology"/>
<keyword evidence="1" id="KW-0808">Transferase</keyword>
<dbReference type="GO" id="GO:0003720">
    <property type="term" value="F:telomerase activity"/>
    <property type="evidence" value="ECO:0007669"/>
    <property type="project" value="InterPro"/>
</dbReference>
<dbReference type="GO" id="GO:0000781">
    <property type="term" value="C:chromosome, telomeric region"/>
    <property type="evidence" value="ECO:0007669"/>
    <property type="project" value="UniProtKB-SubCell"/>
</dbReference>
<sequence>MATKKAKKKQIKLSKSQQIIASFYIKHFTLLSYLYKVKQGTSIRLIQDGDLPEYRVLLKSTLVGVPRDRSATPPFKPNHAQWFTFKEIINRVIEHACRSKKTMFTENVIASGFEAFEWNVSMFVKVNSQCFFQVTGFPISRLIPLKPGESVTPQLHSKQAIPSIGGGDGSNAVLKKKTKREGKQTGASGGVGAKAAVLKRETTRRGGKRATKYHEKIRSQKKKEDLSDMTGKSNQEVPRLDVESVHVIAATASSPAVSSIPDQIDQRNNRNRLDACSESSKDQGKRKRESCDNVNGKKQTEEHSHAKKARITCNVDEIFPSSFFYWKLKKIQSLNGTLMKC</sequence>
<dbReference type="GO" id="GO:0000333">
    <property type="term" value="C:telomerase catalytic core complex"/>
    <property type="evidence" value="ECO:0007669"/>
    <property type="project" value="TreeGrafter"/>
</dbReference>
<dbReference type="EMBL" id="MU825878">
    <property type="protein sequence ID" value="KAJ7385972.1"/>
    <property type="molecule type" value="Genomic_DNA"/>
</dbReference>
<feature type="region of interest" description="Disordered" evidence="2">
    <location>
        <begin position="158"/>
        <end position="238"/>
    </location>
</feature>
<comment type="catalytic activity">
    <reaction evidence="1">
        <text>DNA(n) + a 2'-deoxyribonucleoside 5'-triphosphate = DNA(n+1) + diphosphate</text>
        <dbReference type="Rhea" id="RHEA:22508"/>
        <dbReference type="Rhea" id="RHEA-COMP:17339"/>
        <dbReference type="Rhea" id="RHEA-COMP:17340"/>
        <dbReference type="ChEBI" id="CHEBI:33019"/>
        <dbReference type="ChEBI" id="CHEBI:61560"/>
        <dbReference type="ChEBI" id="CHEBI:173112"/>
        <dbReference type="EC" id="2.7.7.49"/>
    </reaction>
</comment>
<dbReference type="GO" id="GO:0042162">
    <property type="term" value="F:telomeric DNA binding"/>
    <property type="evidence" value="ECO:0007669"/>
    <property type="project" value="TreeGrafter"/>
</dbReference>
<keyword evidence="1" id="KW-0158">Chromosome</keyword>
<organism evidence="3 4">
    <name type="scientific">Desmophyllum pertusum</name>
    <dbReference type="NCBI Taxonomy" id="174260"/>
    <lineage>
        <taxon>Eukaryota</taxon>
        <taxon>Metazoa</taxon>
        <taxon>Cnidaria</taxon>
        <taxon>Anthozoa</taxon>
        <taxon>Hexacorallia</taxon>
        <taxon>Scleractinia</taxon>
        <taxon>Caryophylliina</taxon>
        <taxon>Caryophylliidae</taxon>
        <taxon>Desmophyllum</taxon>
    </lineage>
</organism>
<gene>
    <name evidence="3" type="ORF">OS493_012304</name>
</gene>
<dbReference type="GO" id="GO:0007004">
    <property type="term" value="P:telomere maintenance via telomerase"/>
    <property type="evidence" value="ECO:0007669"/>
    <property type="project" value="TreeGrafter"/>
</dbReference>
<feature type="compositionally biased region" description="Basic and acidic residues" evidence="2">
    <location>
        <begin position="264"/>
        <end position="283"/>
    </location>
</feature>
<dbReference type="OrthoDB" id="289721at2759"/>
<dbReference type="InterPro" id="IPR003545">
    <property type="entry name" value="Telomerase_RT"/>
</dbReference>
<evidence type="ECO:0000256" key="1">
    <source>
        <dbReference type="RuleBase" id="RU365061"/>
    </source>
</evidence>
<dbReference type="EC" id="2.7.7.49" evidence="1"/>
<name>A0A9W9ZQA4_9CNID</name>
<comment type="function">
    <text evidence="1">Telomerase is a ribonucleoprotein enzyme essential for the replication of chromosome termini in most eukaryotes. It elongates telomeres. It is a reverse transcriptase that adds simple sequence repeats to chromosome ends by copying a template sequence within the RNA component of the enzyme.</text>
</comment>
<dbReference type="AlphaFoldDB" id="A0A9W9ZQA4"/>
<keyword evidence="1" id="KW-0539">Nucleus</keyword>
<comment type="similarity">
    <text evidence="1">Belongs to the reverse transcriptase family. Telomerase subfamily.</text>
</comment>
<dbReference type="PANTHER" id="PTHR12066:SF0">
    <property type="entry name" value="TELOMERASE REVERSE TRANSCRIPTASE"/>
    <property type="match status" value="1"/>
</dbReference>
<reference evidence="3" key="1">
    <citation type="submission" date="2023-01" db="EMBL/GenBank/DDBJ databases">
        <title>Genome assembly of the deep-sea coral Lophelia pertusa.</title>
        <authorList>
            <person name="Herrera S."/>
            <person name="Cordes E."/>
        </authorList>
    </citation>
    <scope>NUCLEOTIDE SEQUENCE</scope>
    <source>
        <strain evidence="3">USNM1676648</strain>
        <tissue evidence="3">Polyp</tissue>
    </source>
</reference>
<evidence type="ECO:0000256" key="2">
    <source>
        <dbReference type="SAM" id="MobiDB-lite"/>
    </source>
</evidence>
<keyword evidence="1" id="KW-0479">Metal-binding</keyword>
<keyword evidence="1" id="KW-0695">RNA-directed DNA polymerase</keyword>
<protein>
    <recommendedName>
        <fullName evidence="1">Telomerase reverse transcriptase</fullName>
        <ecNumber evidence="1">2.7.7.49</ecNumber>
    </recommendedName>
    <alternativeName>
        <fullName evidence="1">Telomerase catalytic subunit</fullName>
    </alternativeName>
</protein>
<dbReference type="GO" id="GO:0070034">
    <property type="term" value="F:telomerase RNA binding"/>
    <property type="evidence" value="ECO:0007669"/>
    <property type="project" value="TreeGrafter"/>
</dbReference>
<dbReference type="GO" id="GO:0046872">
    <property type="term" value="F:metal ion binding"/>
    <property type="evidence" value="ECO:0007669"/>
    <property type="project" value="UniProtKB-KW"/>
</dbReference>
<evidence type="ECO:0000313" key="3">
    <source>
        <dbReference type="EMBL" id="KAJ7385972.1"/>
    </source>
</evidence>
<keyword evidence="1" id="KW-0779">Telomere</keyword>
<feature type="region of interest" description="Disordered" evidence="2">
    <location>
        <begin position="254"/>
        <end position="307"/>
    </location>
</feature>
<dbReference type="PANTHER" id="PTHR12066">
    <property type="entry name" value="TELOMERASE REVERSE TRANSCRIPTASE"/>
    <property type="match status" value="1"/>
</dbReference>
<keyword evidence="1" id="KW-0460">Magnesium</keyword>
<accession>A0A9W9ZQA4</accession>